<evidence type="ECO:0000313" key="3">
    <source>
        <dbReference type="Proteomes" id="UP000294933"/>
    </source>
</evidence>
<dbReference type="EMBL" id="ML170175">
    <property type="protein sequence ID" value="TDL22319.1"/>
    <property type="molecule type" value="Genomic_DNA"/>
</dbReference>
<name>A0A4Y7Q5Z1_9AGAM</name>
<organism evidence="2 3">
    <name type="scientific">Rickenella mellea</name>
    <dbReference type="NCBI Taxonomy" id="50990"/>
    <lineage>
        <taxon>Eukaryota</taxon>
        <taxon>Fungi</taxon>
        <taxon>Dikarya</taxon>
        <taxon>Basidiomycota</taxon>
        <taxon>Agaricomycotina</taxon>
        <taxon>Agaricomycetes</taxon>
        <taxon>Hymenochaetales</taxon>
        <taxon>Rickenellaceae</taxon>
        <taxon>Rickenella</taxon>
    </lineage>
</organism>
<feature type="compositionally biased region" description="Low complexity" evidence="1">
    <location>
        <begin position="169"/>
        <end position="179"/>
    </location>
</feature>
<sequence length="733" mass="78268">MALKPLVLVDFLSSASATGSSSKRLSLTSRDVNAVREASKAVSTVDHSASFTPSRVRVAPGSPSRLPLRSSQTPSNNSPAIPVHVYRRPTLTAGVESPSSPSRIPMKVAISRGFDRLMGRKDRAARVTLDRGVATLGAAKTAQVQDGSHAAKSPSSSIAVAKVNDKGRTLSSTRSRPSTNEVKTVVPVVVDHVSRSSPAVSNVRTVASRLQQDVLVQKLTSPVPATAELAPLSIPRCSPLVSDAVAHVVDKQDKGRVSKIISSFPPPPRTLPSVPEANRRVAQATIPAGRSPSFHPEPSESTFDSRRADPFAHGGTTSFYDSIPETPADPLVARSTPSADGSVAPLAVPRTRPSPRTFSSGPLTPPSSPLHPRCTADSVSSNIHPDVQDDELAHAELIADIHQLLEPIEHRPAPDAGPLPDSPTLGTYEHDAKIKQFINGHKFTYPLISLATASKTPTITHRTEDFEAFEQRMNSSSNPLPVTVAHAFGNTTIPMGEALELREAAKARGESGNLWSLVTPAHFRAHAGRSPALKSKANKAGTSKPTPSRQLRSQPTKDGSRGRQMTQLDEDEGYSSLYSSSMSLGEIDIGSESPLSRLVASFASEVNPPAPSSPAILSNDRPRLARATSHLTSARTVKVPRLSPHYVESVGISQKTTATAKRILRESNANIPVSTRRCGSTVAWWTAYGAMAHGETCPDQSAKSVHVRKISFKEKENAVPLKRRSRVSRRNAC</sequence>
<reference evidence="2 3" key="1">
    <citation type="submission" date="2018-06" db="EMBL/GenBank/DDBJ databases">
        <title>A transcriptomic atlas of mushroom development highlights an independent origin of complex multicellularity.</title>
        <authorList>
            <consortium name="DOE Joint Genome Institute"/>
            <person name="Krizsan K."/>
            <person name="Almasi E."/>
            <person name="Merenyi Z."/>
            <person name="Sahu N."/>
            <person name="Viragh M."/>
            <person name="Koszo T."/>
            <person name="Mondo S."/>
            <person name="Kiss B."/>
            <person name="Balint B."/>
            <person name="Kues U."/>
            <person name="Barry K."/>
            <person name="Hegedus J.C."/>
            <person name="Henrissat B."/>
            <person name="Johnson J."/>
            <person name="Lipzen A."/>
            <person name="Ohm R."/>
            <person name="Nagy I."/>
            <person name="Pangilinan J."/>
            <person name="Yan J."/>
            <person name="Xiong Y."/>
            <person name="Grigoriev I.V."/>
            <person name="Hibbett D.S."/>
            <person name="Nagy L.G."/>
        </authorList>
    </citation>
    <scope>NUCLEOTIDE SEQUENCE [LARGE SCALE GENOMIC DNA]</scope>
    <source>
        <strain evidence="2 3">SZMC22713</strain>
    </source>
</reference>
<feature type="region of interest" description="Disordered" evidence="1">
    <location>
        <begin position="528"/>
        <end position="571"/>
    </location>
</feature>
<feature type="compositionally biased region" description="Polar residues" evidence="1">
    <location>
        <begin position="540"/>
        <end position="567"/>
    </location>
</feature>
<evidence type="ECO:0000313" key="2">
    <source>
        <dbReference type="EMBL" id="TDL22319.1"/>
    </source>
</evidence>
<feature type="region of interest" description="Disordered" evidence="1">
    <location>
        <begin position="285"/>
        <end position="380"/>
    </location>
</feature>
<keyword evidence="3" id="KW-1185">Reference proteome</keyword>
<proteinExistence type="predicted"/>
<dbReference type="Proteomes" id="UP000294933">
    <property type="component" value="Unassembled WGS sequence"/>
</dbReference>
<gene>
    <name evidence="2" type="ORF">BD410DRAFT_257134</name>
</gene>
<dbReference type="VEuPathDB" id="FungiDB:BD410DRAFT_257134"/>
<dbReference type="AlphaFoldDB" id="A0A4Y7Q5Z1"/>
<accession>A0A4Y7Q5Z1</accession>
<evidence type="ECO:0000256" key="1">
    <source>
        <dbReference type="SAM" id="MobiDB-lite"/>
    </source>
</evidence>
<protein>
    <submittedName>
        <fullName evidence="2">Uncharacterized protein</fullName>
    </submittedName>
</protein>
<feature type="compositionally biased region" description="Low complexity" evidence="1">
    <location>
        <begin position="62"/>
        <end position="71"/>
    </location>
</feature>
<feature type="region of interest" description="Disordered" evidence="1">
    <location>
        <begin position="53"/>
        <end position="82"/>
    </location>
</feature>
<feature type="region of interest" description="Disordered" evidence="1">
    <location>
        <begin position="145"/>
        <end position="179"/>
    </location>
</feature>